<dbReference type="OMA" id="WIFDEMK"/>
<dbReference type="Proteomes" id="UP000054383">
    <property type="component" value="Unassembled WGS sequence"/>
</dbReference>
<dbReference type="InterPro" id="IPR032632">
    <property type="entry name" value="Peptidase_M16_M"/>
</dbReference>
<evidence type="ECO:0000259" key="11">
    <source>
        <dbReference type="Pfam" id="PF22456"/>
    </source>
</evidence>
<evidence type="ECO:0000256" key="3">
    <source>
        <dbReference type="ARBA" id="ARBA00022723"/>
    </source>
</evidence>
<dbReference type="GO" id="GO:0051603">
    <property type="term" value="P:proteolysis involved in protein catabolic process"/>
    <property type="evidence" value="ECO:0007669"/>
    <property type="project" value="TreeGrafter"/>
</dbReference>
<dbReference type="Pfam" id="PF00675">
    <property type="entry name" value="Peptidase_M16"/>
    <property type="match status" value="2"/>
</dbReference>
<dbReference type="FunFam" id="3.30.830.10:FF:000005">
    <property type="entry name" value="nardilysin isoform X1"/>
    <property type="match status" value="1"/>
</dbReference>
<dbReference type="Pfam" id="PF16187">
    <property type="entry name" value="Peptidase_M16_M"/>
    <property type="match status" value="1"/>
</dbReference>
<accession>A0A0U1M9W0</accession>
<feature type="region of interest" description="Disordered" evidence="7">
    <location>
        <begin position="76"/>
        <end position="116"/>
    </location>
</feature>
<feature type="compositionally biased region" description="Polar residues" evidence="7">
    <location>
        <begin position="221"/>
        <end position="237"/>
    </location>
</feature>
<feature type="domain" description="Peptidase M16 C-terminal" evidence="9">
    <location>
        <begin position="353"/>
        <end position="531"/>
    </location>
</feature>
<keyword evidence="6" id="KW-0482">Metalloprotease</keyword>
<feature type="domain" description="Peptidase M16 middle/third" evidence="10">
    <location>
        <begin position="537"/>
        <end position="825"/>
    </location>
</feature>
<feature type="compositionally biased region" description="Low complexity" evidence="7">
    <location>
        <begin position="1"/>
        <end position="15"/>
    </location>
</feature>
<feature type="domain" description="Peptidase M16 N-terminal" evidence="8">
    <location>
        <begin position="272"/>
        <end position="325"/>
    </location>
</feature>
<dbReference type="GO" id="GO:0005829">
    <property type="term" value="C:cytosol"/>
    <property type="evidence" value="ECO:0007669"/>
    <property type="project" value="TreeGrafter"/>
</dbReference>
<evidence type="ECO:0000256" key="1">
    <source>
        <dbReference type="ARBA" id="ARBA00007261"/>
    </source>
</evidence>
<dbReference type="GO" id="GO:0043171">
    <property type="term" value="P:peptide catabolic process"/>
    <property type="evidence" value="ECO:0007669"/>
    <property type="project" value="TreeGrafter"/>
</dbReference>
<proteinExistence type="inferred from homology"/>
<evidence type="ECO:0000256" key="7">
    <source>
        <dbReference type="SAM" id="MobiDB-lite"/>
    </source>
</evidence>
<evidence type="ECO:0000313" key="12">
    <source>
        <dbReference type="EMBL" id="CRG92355.1"/>
    </source>
</evidence>
<dbReference type="InterPro" id="IPR050626">
    <property type="entry name" value="Peptidase_M16"/>
</dbReference>
<keyword evidence="3" id="KW-0479">Metal-binding</keyword>
<protein>
    <submittedName>
        <fullName evidence="12">Insulysin</fullName>
    </submittedName>
</protein>
<keyword evidence="2" id="KW-0645">Protease</keyword>
<dbReference type="FunFam" id="3.30.830.10:FF:000003">
    <property type="entry name" value="Insulin-degrading enzyme"/>
    <property type="match status" value="1"/>
</dbReference>
<feature type="compositionally biased region" description="Low complexity" evidence="7">
    <location>
        <begin position="76"/>
        <end position="93"/>
    </location>
</feature>
<dbReference type="GO" id="GO:0005739">
    <property type="term" value="C:mitochondrion"/>
    <property type="evidence" value="ECO:0007669"/>
    <property type="project" value="TreeGrafter"/>
</dbReference>
<feature type="region of interest" description="Disordered" evidence="7">
    <location>
        <begin position="1093"/>
        <end position="1118"/>
    </location>
</feature>
<evidence type="ECO:0000259" key="9">
    <source>
        <dbReference type="Pfam" id="PF05193"/>
    </source>
</evidence>
<organism evidence="12 13">
    <name type="scientific">Talaromyces islandicus</name>
    <name type="common">Penicillium islandicum</name>
    <dbReference type="NCBI Taxonomy" id="28573"/>
    <lineage>
        <taxon>Eukaryota</taxon>
        <taxon>Fungi</taxon>
        <taxon>Dikarya</taxon>
        <taxon>Ascomycota</taxon>
        <taxon>Pezizomycotina</taxon>
        <taxon>Eurotiomycetes</taxon>
        <taxon>Eurotiomycetidae</taxon>
        <taxon>Eurotiales</taxon>
        <taxon>Trichocomaceae</taxon>
        <taxon>Talaromyces</taxon>
        <taxon>Talaromyces sect. Islandici</taxon>
    </lineage>
</organism>
<dbReference type="InterPro" id="IPR011249">
    <property type="entry name" value="Metalloenz_LuxS/M16"/>
</dbReference>
<comment type="similarity">
    <text evidence="1">Belongs to the peptidase M16 family.</text>
</comment>
<feature type="compositionally biased region" description="Low complexity" evidence="7">
    <location>
        <begin position="238"/>
        <end position="265"/>
    </location>
</feature>
<evidence type="ECO:0000259" key="8">
    <source>
        <dbReference type="Pfam" id="PF00675"/>
    </source>
</evidence>
<evidence type="ECO:0000259" key="10">
    <source>
        <dbReference type="Pfam" id="PF16187"/>
    </source>
</evidence>
<evidence type="ECO:0000256" key="5">
    <source>
        <dbReference type="ARBA" id="ARBA00022833"/>
    </source>
</evidence>
<sequence length="1160" mass="130766">MSPRSSTTTTTRVSRAIAPWNASLSRPARPGLSLVQRLQEERNITANFGSTLPRQFASIITPPSIRRLVDPRRFSSTLSLSSSSPSPPASASSAPPPYCSSPATMSGASHLADRLEKPELDDRSYRVIRLPNRLEALLVHDPDTDKASASANVNVGNFSDDDSMPGMAHAVEHLLFMGTEKYPKENAYNQYLAAHSGSSNAYTGAIETNYFFEVAATGESSDGAASNGEANNGESKQSNGVANGTTNGTSNGVTNGVSSSASSSSSSLVSPLYGALDRFAQFFIAPLFLESTLDRELQAVDSENKKNLQSDLWRLMQLNKSLSNPQHPYHHFSTGNLQTLRDDPQARGVEIRSEFINFHKKHYSANRMKLVVLGRESLDQLESWVVELFSGVQNKDLPQNRWDEVQPFSADQLCTQVFAKPVMDSRSLDIYFPFLDEEDLYETHPSRYISHLIGHEGPGSILAYIKQKGWANGLSAGAMPVCPGAAFFTISVRLTEDGLAHHREVVKTIFQYIAMIKEKKPEKWIFDEMKNLAEVDFRFKQKSPASRFTSRLSSVMQKPLPREWLLSGNSLFRKFDSDLITKALSYLRADNFRLMIVSQELPGEWDSKEKWYGTEYKVEKIPEDFLGEIRGALASGASERIPDLHMPHKNEFIPTRLSVEKKDVAHWAKTPKLIRLDDQVRVWFKKDDHFWVPKATVYVTLRNSLVWATPANSVKAKIYCELVRDALVEYSYDAELAGLDYNLSASVFGLDVCVSGYNDKMSVLLEKVVSTMRELEVKPERFRIIKERLTRAYKNAEYQAPYSQVGEMTRYLTSERTWVNEQYAAELEHIEADDISIFYPQLLRQNHIEVLVHGNLYKEDALKMTNIIEQTVRSRPLPQSQWHVRRNIVFPPGSNYIYERQLKDPQNVNNCIEYYLFVGSVIDDTLRAKLLLFAQMTEEPAFDQLRSKEQLGYVVWSGARYSPTTIGYRVIIQSERTAQYLEGRIDAFLGEFGQTLQEMSEEEFEGHKRSIINKRLEKLKNLGSETGRFWTHIGSEYFNFVQHEIDAASVRGLSKADLTAFYSQYIDPKSETRAKVSIHLNSPAAEVDKKLPVDKSETAEGADALHGQKTNGVNGLKPKQTAREPIYVTNVPQFKASLPVSAGPSPVVDLCEFEDFDYKL</sequence>
<dbReference type="EMBL" id="CVMT01000012">
    <property type="protein sequence ID" value="CRG92355.1"/>
    <property type="molecule type" value="Genomic_DNA"/>
</dbReference>
<dbReference type="STRING" id="28573.A0A0U1M9W0"/>
<dbReference type="GO" id="GO:0046872">
    <property type="term" value="F:metal ion binding"/>
    <property type="evidence" value="ECO:0007669"/>
    <property type="project" value="UniProtKB-KW"/>
</dbReference>
<dbReference type="GO" id="GO:0004222">
    <property type="term" value="F:metalloendopeptidase activity"/>
    <property type="evidence" value="ECO:0007669"/>
    <property type="project" value="TreeGrafter"/>
</dbReference>
<evidence type="ECO:0000313" key="13">
    <source>
        <dbReference type="Proteomes" id="UP000054383"/>
    </source>
</evidence>
<dbReference type="OrthoDB" id="952271at2759"/>
<feature type="domain" description="Coenzyme PQQ synthesis protein F-like C-terminal lobe" evidence="11">
    <location>
        <begin position="932"/>
        <end position="1030"/>
    </location>
</feature>
<gene>
    <name evidence="12" type="ORF">PISL3812_09413</name>
</gene>
<dbReference type="InterPro" id="IPR011765">
    <property type="entry name" value="Pept_M16_N"/>
</dbReference>
<keyword evidence="4" id="KW-0378">Hydrolase</keyword>
<name>A0A0U1M9W0_TALIS</name>
<dbReference type="AlphaFoldDB" id="A0A0U1M9W0"/>
<dbReference type="InterPro" id="IPR007863">
    <property type="entry name" value="Peptidase_M16_C"/>
</dbReference>
<dbReference type="PANTHER" id="PTHR43690:SF18">
    <property type="entry name" value="INSULIN-DEGRADING ENZYME-RELATED"/>
    <property type="match status" value="1"/>
</dbReference>
<evidence type="ECO:0000256" key="6">
    <source>
        <dbReference type="ARBA" id="ARBA00023049"/>
    </source>
</evidence>
<feature type="region of interest" description="Disordered" evidence="7">
    <location>
        <begin position="1"/>
        <end position="29"/>
    </location>
</feature>
<evidence type="ECO:0000256" key="4">
    <source>
        <dbReference type="ARBA" id="ARBA00022801"/>
    </source>
</evidence>
<dbReference type="InterPro" id="IPR054734">
    <property type="entry name" value="PqqF-like_C_4"/>
</dbReference>
<evidence type="ECO:0000256" key="2">
    <source>
        <dbReference type="ARBA" id="ARBA00022670"/>
    </source>
</evidence>
<dbReference type="Pfam" id="PF05193">
    <property type="entry name" value="Peptidase_M16_C"/>
    <property type="match status" value="1"/>
</dbReference>
<keyword evidence="5" id="KW-0862">Zinc</keyword>
<feature type="domain" description="Peptidase M16 N-terminal" evidence="8">
    <location>
        <begin position="137"/>
        <end position="216"/>
    </location>
</feature>
<feature type="region of interest" description="Disordered" evidence="7">
    <location>
        <begin position="221"/>
        <end position="265"/>
    </location>
</feature>
<reference evidence="12 13" key="1">
    <citation type="submission" date="2015-04" db="EMBL/GenBank/DDBJ databases">
        <authorList>
            <person name="Syromyatnikov M.Y."/>
            <person name="Popov V.N."/>
        </authorList>
    </citation>
    <scope>NUCLEOTIDE SEQUENCE [LARGE SCALE GENOMIC DNA]</scope>
    <source>
        <strain evidence="12">WF-38-12</strain>
    </source>
</reference>
<dbReference type="Pfam" id="PF22456">
    <property type="entry name" value="PqqF-like_C_4"/>
    <property type="match status" value="1"/>
</dbReference>
<keyword evidence="13" id="KW-1185">Reference proteome</keyword>
<dbReference type="SUPFAM" id="SSF63411">
    <property type="entry name" value="LuxS/MPP-like metallohydrolase"/>
    <property type="match status" value="4"/>
</dbReference>
<dbReference type="PANTHER" id="PTHR43690">
    <property type="entry name" value="NARDILYSIN"/>
    <property type="match status" value="1"/>
</dbReference>
<dbReference type="Gene3D" id="3.30.830.10">
    <property type="entry name" value="Metalloenzyme, LuxS/M16 peptidase-like"/>
    <property type="match status" value="4"/>
</dbReference>